<dbReference type="Pfam" id="PF00772">
    <property type="entry name" value="DnaB"/>
    <property type="match status" value="1"/>
</dbReference>
<dbReference type="InterPro" id="IPR007693">
    <property type="entry name" value="DNA_helicase_DnaB-like_N"/>
</dbReference>
<dbReference type="GO" id="GO:0016787">
    <property type="term" value="F:hydrolase activity"/>
    <property type="evidence" value="ECO:0007669"/>
    <property type="project" value="UniProtKB-KW"/>
</dbReference>
<dbReference type="EC" id="5.6.2.3" evidence="11 12"/>
<evidence type="ECO:0000256" key="10">
    <source>
        <dbReference type="ARBA" id="ARBA00048954"/>
    </source>
</evidence>
<dbReference type="InterPro" id="IPR007692">
    <property type="entry name" value="DNA_helicase_DnaB"/>
</dbReference>
<evidence type="ECO:0000256" key="4">
    <source>
        <dbReference type="ARBA" id="ARBA00022741"/>
    </source>
</evidence>
<dbReference type="CDD" id="cd00984">
    <property type="entry name" value="DnaB_C"/>
    <property type="match status" value="1"/>
</dbReference>
<comment type="function">
    <text evidence="12">The main replicative DNA helicase, it participates in initiation and elongation during chromosome replication. Travels ahead of the DNA replisome, separating dsDNA into templates for DNA synthesis. A processive ATP-dependent 5'-3' DNA helicase it has DNA-dependent ATPase activity.</text>
</comment>
<dbReference type="InterPro" id="IPR003593">
    <property type="entry name" value="AAA+_ATPase"/>
</dbReference>
<dbReference type="Pfam" id="PF03796">
    <property type="entry name" value="DnaB_C"/>
    <property type="match status" value="1"/>
</dbReference>
<evidence type="ECO:0000256" key="5">
    <source>
        <dbReference type="ARBA" id="ARBA00022801"/>
    </source>
</evidence>
<dbReference type="InterPro" id="IPR007694">
    <property type="entry name" value="DNA_helicase_DnaB-like_C"/>
</dbReference>
<keyword evidence="7 12" id="KW-0067">ATP-binding</keyword>
<dbReference type="PANTHER" id="PTHR30153:SF2">
    <property type="entry name" value="REPLICATIVE DNA HELICASE"/>
    <property type="match status" value="1"/>
</dbReference>
<organism evidence="14 15">
    <name type="scientific">Acidithiobacillus sulfurivorans</name>
    <dbReference type="NCBI Taxonomy" id="1958756"/>
    <lineage>
        <taxon>Bacteria</taxon>
        <taxon>Pseudomonadati</taxon>
        <taxon>Pseudomonadota</taxon>
        <taxon>Acidithiobacillia</taxon>
        <taxon>Acidithiobacillales</taxon>
        <taxon>Acidithiobacillaceae</taxon>
        <taxon>Acidithiobacillus</taxon>
    </lineage>
</organism>
<dbReference type="InterPro" id="IPR016136">
    <property type="entry name" value="DNA_helicase_N/primase_C"/>
</dbReference>
<protein>
    <recommendedName>
        <fullName evidence="11 12">Replicative DNA helicase</fullName>
        <ecNumber evidence="11 12">5.6.2.3</ecNumber>
    </recommendedName>
</protein>
<dbReference type="Proteomes" id="UP000755654">
    <property type="component" value="Unassembled WGS sequence"/>
</dbReference>
<keyword evidence="4 12" id="KW-0547">Nucleotide-binding</keyword>
<reference evidence="14 15" key="1">
    <citation type="journal article" date="2021" name="ISME J.">
        <title>Genomic evolution of the class Acidithiobacillia: deep-branching Proteobacteria living in extreme acidic conditions.</title>
        <authorList>
            <person name="Moya-Beltran A."/>
            <person name="Beard S."/>
            <person name="Rojas-Villalobos C."/>
            <person name="Issotta F."/>
            <person name="Gallardo Y."/>
            <person name="Ulloa R."/>
            <person name="Giaveno A."/>
            <person name="Degli Esposti M."/>
            <person name="Johnson D.B."/>
            <person name="Quatrini R."/>
        </authorList>
    </citation>
    <scope>NUCLEOTIDE SEQUENCE [LARGE SCALE GENOMIC DNA]</scope>
    <source>
        <strain evidence="14 15">RW2</strain>
    </source>
</reference>
<dbReference type="PANTHER" id="PTHR30153">
    <property type="entry name" value="REPLICATIVE DNA HELICASE DNAB"/>
    <property type="match status" value="1"/>
</dbReference>
<evidence type="ECO:0000256" key="2">
    <source>
        <dbReference type="ARBA" id="ARBA00022515"/>
    </source>
</evidence>
<evidence type="ECO:0000313" key="15">
    <source>
        <dbReference type="Proteomes" id="UP000755654"/>
    </source>
</evidence>
<keyword evidence="8 12" id="KW-0238">DNA-binding</keyword>
<dbReference type="InterPro" id="IPR036185">
    <property type="entry name" value="DNA_heli_DnaB-like_N_sf"/>
</dbReference>
<accession>A0ABS6A0E6</accession>
<evidence type="ECO:0000256" key="12">
    <source>
        <dbReference type="RuleBase" id="RU362085"/>
    </source>
</evidence>
<evidence type="ECO:0000313" key="14">
    <source>
        <dbReference type="EMBL" id="MBU2760957.1"/>
    </source>
</evidence>
<dbReference type="NCBIfam" id="NF004384">
    <property type="entry name" value="PRK05748.1"/>
    <property type="match status" value="1"/>
</dbReference>
<keyword evidence="9" id="KW-0413">Isomerase</keyword>
<keyword evidence="6 12" id="KW-0347">Helicase</keyword>
<evidence type="ECO:0000256" key="6">
    <source>
        <dbReference type="ARBA" id="ARBA00022806"/>
    </source>
</evidence>
<dbReference type="RefSeq" id="WP_215881861.1">
    <property type="nucleotide sequence ID" value="NZ_JAAOMP010000134.1"/>
</dbReference>
<gene>
    <name evidence="14" type="primary">dnaB</name>
    <name evidence="14" type="ORF">HAP95_12500</name>
</gene>
<dbReference type="GO" id="GO:0003678">
    <property type="term" value="F:DNA helicase activity"/>
    <property type="evidence" value="ECO:0007669"/>
    <property type="project" value="UniProtKB-EC"/>
</dbReference>
<comment type="similarity">
    <text evidence="1 12">Belongs to the helicase family. DnaB subfamily.</text>
</comment>
<evidence type="ECO:0000259" key="13">
    <source>
        <dbReference type="PROSITE" id="PS51199"/>
    </source>
</evidence>
<name>A0ABS6A0E6_9PROT</name>
<dbReference type="SUPFAM" id="SSF52540">
    <property type="entry name" value="P-loop containing nucleoside triphosphate hydrolases"/>
    <property type="match status" value="1"/>
</dbReference>
<keyword evidence="2 12" id="KW-0639">Primosome</keyword>
<dbReference type="SUPFAM" id="SSF48024">
    <property type="entry name" value="N-terminal domain of DnaB helicase"/>
    <property type="match status" value="1"/>
</dbReference>
<evidence type="ECO:0000256" key="9">
    <source>
        <dbReference type="ARBA" id="ARBA00023235"/>
    </source>
</evidence>
<dbReference type="Gene3D" id="1.10.860.10">
    <property type="entry name" value="DNAb Helicase, Chain A"/>
    <property type="match status" value="1"/>
</dbReference>
<dbReference type="SMART" id="SM00382">
    <property type="entry name" value="AAA"/>
    <property type="match status" value="1"/>
</dbReference>
<evidence type="ECO:0000256" key="7">
    <source>
        <dbReference type="ARBA" id="ARBA00022840"/>
    </source>
</evidence>
<proteinExistence type="inferred from homology"/>
<keyword evidence="3 12" id="KW-0235">DNA replication</keyword>
<comment type="catalytic activity">
    <reaction evidence="10 12">
        <text>ATP + H2O = ADP + phosphate + H(+)</text>
        <dbReference type="Rhea" id="RHEA:13065"/>
        <dbReference type="ChEBI" id="CHEBI:15377"/>
        <dbReference type="ChEBI" id="CHEBI:15378"/>
        <dbReference type="ChEBI" id="CHEBI:30616"/>
        <dbReference type="ChEBI" id="CHEBI:43474"/>
        <dbReference type="ChEBI" id="CHEBI:456216"/>
        <dbReference type="EC" id="5.6.2.3"/>
    </reaction>
</comment>
<feature type="domain" description="SF4 helicase" evidence="13">
    <location>
        <begin position="184"/>
        <end position="450"/>
    </location>
</feature>
<dbReference type="NCBIfam" id="TIGR00665">
    <property type="entry name" value="DnaB"/>
    <property type="match status" value="1"/>
</dbReference>
<keyword evidence="5 12" id="KW-0378">Hydrolase</keyword>
<evidence type="ECO:0000256" key="1">
    <source>
        <dbReference type="ARBA" id="ARBA00008428"/>
    </source>
</evidence>
<evidence type="ECO:0000256" key="3">
    <source>
        <dbReference type="ARBA" id="ARBA00022705"/>
    </source>
</evidence>
<sequence>MQTDYQSTHKAQPHALEAEQRIIGALLIDPEALEIIADLLATEDFYDPRHRTLFEAILKLTAAQRPVDTVTVCEWLINHEQLETVGGVSYPSSLASEASSSAGIRAYANIVRDKADIRRLIRAATDTLDTAYRPENRDAQGLIDEAQARIFALTENRQRGASSFISAKQALLDVVDQIEAVAQSKSAVTGLPTGYEDLDRDTSGLHPGQLVIIAGRPSMGKTAFAMNIAEHVSCEQKKTVAVFSMEMPVHELMLRALASRSRVSQSRLRNGTIQSSDWGRLNNGMGELSESLLYIDDSPALSPLELRSRARKLKKEHGLDLIVVDYLQLMQVPGSGGNRVGEISEISRSLKTLAKELSIPVIALSQLNRGLENRTDKRPQMSDLRESGAIEQDADLILFLYREEVYKKEDQEIKGVAEVIIGKQRNGPIGTVRMTFNGEFTRFDNYAPDKAF</sequence>
<dbReference type="Gene3D" id="3.40.50.300">
    <property type="entry name" value="P-loop containing nucleotide triphosphate hydrolases"/>
    <property type="match status" value="1"/>
</dbReference>
<comment type="caution">
    <text evidence="14">The sequence shown here is derived from an EMBL/GenBank/DDBJ whole genome shotgun (WGS) entry which is preliminary data.</text>
</comment>
<dbReference type="EMBL" id="JAAOMP010000134">
    <property type="protein sequence ID" value="MBU2760957.1"/>
    <property type="molecule type" value="Genomic_DNA"/>
</dbReference>
<dbReference type="PROSITE" id="PS51199">
    <property type="entry name" value="SF4_HELICASE"/>
    <property type="match status" value="1"/>
</dbReference>
<keyword evidence="15" id="KW-1185">Reference proteome</keyword>
<evidence type="ECO:0000256" key="8">
    <source>
        <dbReference type="ARBA" id="ARBA00023125"/>
    </source>
</evidence>
<dbReference type="InterPro" id="IPR027417">
    <property type="entry name" value="P-loop_NTPase"/>
</dbReference>
<evidence type="ECO:0000256" key="11">
    <source>
        <dbReference type="NCBIfam" id="TIGR00665"/>
    </source>
</evidence>